<sequence length="371" mass="41303">MNTNIINVGIIGLGEVAQVIHLPVLDSLPEQYKIVALCDISPQLVAAMGEKYRVTNLYTEASELVKQADIDAVFVLNSDEYHAECVIAAANEGKHVLVEKPMTLTQSEADAIIEARDRNNVKVMVGYMRRYAAAFEEAVVEIGGFDNIHYIRVRDIIGPNSFFVQQSSNVLTFHDIPDELKEDKRVRAERLVKEATGLDASSPYSSLYRLLCGLSSHDLSAMRELIGMPKRVIGSKLSEIPTASGGNFLSSILDYGHFGVTFETGVDAQGRFDAHIELYSSTKSVRIQYNSPYIRHLPTELHIVETAGETFKQSVVRPTLTDPYTRELRYFYDAITKGTEIKTTPEDYKNDLAIFKMIIDSLIEQEAAAAV</sequence>
<dbReference type="InterPro" id="IPR051317">
    <property type="entry name" value="Gfo/Idh/MocA_oxidoreduct"/>
</dbReference>
<evidence type="ECO:0000313" key="2">
    <source>
        <dbReference type="EMBL" id="GGG87142.1"/>
    </source>
</evidence>
<evidence type="ECO:0000259" key="1">
    <source>
        <dbReference type="Pfam" id="PF01408"/>
    </source>
</evidence>
<protein>
    <submittedName>
        <fullName evidence="2">Oxidoreductase</fullName>
    </submittedName>
</protein>
<dbReference type="GO" id="GO:0000166">
    <property type="term" value="F:nucleotide binding"/>
    <property type="evidence" value="ECO:0007669"/>
    <property type="project" value="InterPro"/>
</dbReference>
<reference evidence="2 3" key="1">
    <citation type="journal article" date="2014" name="Int. J. Syst. Evol. Microbiol.">
        <title>Complete genome sequence of Corynebacterium casei LMG S-19264T (=DSM 44701T), isolated from a smear-ripened cheese.</title>
        <authorList>
            <consortium name="US DOE Joint Genome Institute (JGI-PGF)"/>
            <person name="Walter F."/>
            <person name="Albersmeier A."/>
            <person name="Kalinowski J."/>
            <person name="Ruckert C."/>
        </authorList>
    </citation>
    <scope>NUCLEOTIDE SEQUENCE [LARGE SCALE GENOMIC DNA]</scope>
    <source>
        <strain evidence="2 3">CGMCC 1.15286</strain>
    </source>
</reference>
<dbReference type="SUPFAM" id="SSF51735">
    <property type="entry name" value="NAD(P)-binding Rossmann-fold domains"/>
    <property type="match status" value="1"/>
</dbReference>
<keyword evidence="3" id="KW-1185">Reference proteome</keyword>
<comment type="caution">
    <text evidence="2">The sequence shown here is derived from an EMBL/GenBank/DDBJ whole genome shotgun (WGS) entry which is preliminary data.</text>
</comment>
<dbReference type="InterPro" id="IPR036291">
    <property type="entry name" value="NAD(P)-bd_dom_sf"/>
</dbReference>
<dbReference type="Gene3D" id="3.30.360.10">
    <property type="entry name" value="Dihydrodipicolinate Reductase, domain 2"/>
    <property type="match status" value="1"/>
</dbReference>
<dbReference type="InterPro" id="IPR000683">
    <property type="entry name" value="Gfo/Idh/MocA-like_OxRdtase_N"/>
</dbReference>
<dbReference type="Pfam" id="PF01408">
    <property type="entry name" value="GFO_IDH_MocA"/>
    <property type="match status" value="1"/>
</dbReference>
<organism evidence="2 3">
    <name type="scientific">Paenibacillus radicis</name>
    <name type="common">ex Gao et al. 2016</name>
    <dbReference type="NCBI Taxonomy" id="1737354"/>
    <lineage>
        <taxon>Bacteria</taxon>
        <taxon>Bacillati</taxon>
        <taxon>Bacillota</taxon>
        <taxon>Bacilli</taxon>
        <taxon>Bacillales</taxon>
        <taxon>Paenibacillaceae</taxon>
        <taxon>Paenibacillus</taxon>
    </lineage>
</organism>
<dbReference type="Proteomes" id="UP000600247">
    <property type="component" value="Unassembled WGS sequence"/>
</dbReference>
<feature type="domain" description="Gfo/Idh/MocA-like oxidoreductase N-terminal" evidence="1">
    <location>
        <begin position="6"/>
        <end position="127"/>
    </location>
</feature>
<dbReference type="PANTHER" id="PTHR43708">
    <property type="entry name" value="CONSERVED EXPRESSED OXIDOREDUCTASE (EUROFUNG)"/>
    <property type="match status" value="1"/>
</dbReference>
<accession>A0A917M947</accession>
<gene>
    <name evidence="2" type="ORF">GCM10010918_51780</name>
</gene>
<dbReference type="PANTHER" id="PTHR43708:SF4">
    <property type="entry name" value="OXIDOREDUCTASE YCEM-RELATED"/>
    <property type="match status" value="1"/>
</dbReference>
<evidence type="ECO:0000313" key="3">
    <source>
        <dbReference type="Proteomes" id="UP000600247"/>
    </source>
</evidence>
<dbReference type="AlphaFoldDB" id="A0A917M947"/>
<dbReference type="RefSeq" id="WP_188892583.1">
    <property type="nucleotide sequence ID" value="NZ_BMHY01000017.1"/>
</dbReference>
<dbReference type="Gene3D" id="3.40.50.720">
    <property type="entry name" value="NAD(P)-binding Rossmann-like Domain"/>
    <property type="match status" value="1"/>
</dbReference>
<proteinExistence type="predicted"/>
<dbReference type="EMBL" id="BMHY01000017">
    <property type="protein sequence ID" value="GGG87142.1"/>
    <property type="molecule type" value="Genomic_DNA"/>
</dbReference>
<name>A0A917M947_9BACL</name>